<dbReference type="GO" id="GO:0016020">
    <property type="term" value="C:membrane"/>
    <property type="evidence" value="ECO:0007669"/>
    <property type="project" value="InterPro"/>
</dbReference>
<keyword evidence="3" id="KW-0449">Lipoprotein</keyword>
<dbReference type="InterPro" id="IPR001320">
    <property type="entry name" value="Iontro_rcpt_C"/>
</dbReference>
<name>A0A0J1IMC8_NIACI</name>
<feature type="domain" description="Ionotropic glutamate receptor C-terminal" evidence="6">
    <location>
        <begin position="39"/>
        <end position="261"/>
    </location>
</feature>
<sequence>MKKLLALMLLSIVVILSACGTSTDEKGANSGSGSADKKVLVMGTSADYAPFEYIDTAKSDEIIGFDIDLAKALSEKLGYQIQVKDMDFSGLISALQSGKVDLVLSGMSPTPERAENVDFSDIYFTAKDLVVTTKDSNIKTVQDLDGKKVGVQLGSIQEDAAKEIAKTVKVTVENRDRIPQLIQEIKAGRFDAAIIEDVVAKGYLNKEDTLTSFPAKEANEDAGSAIAFPKGSDLTEKFNAELKKMKDSGEIDKLVVKWFGN</sequence>
<keyword evidence="2" id="KW-0564">Palmitate</keyword>
<comment type="caution">
    <text evidence="7">The sequence shown here is derived from an EMBL/GenBank/DDBJ whole genome shotgun (WGS) entry which is preliminary data.</text>
</comment>
<keyword evidence="1 4" id="KW-0732">Signal</keyword>
<dbReference type="AlphaFoldDB" id="A0A0J1IMC8"/>
<evidence type="ECO:0000313" key="7">
    <source>
        <dbReference type="EMBL" id="KLV27141.1"/>
    </source>
</evidence>
<gene>
    <name evidence="7" type="ORF">ABW02_06325</name>
</gene>
<feature type="signal peptide" evidence="4">
    <location>
        <begin position="1"/>
        <end position="18"/>
    </location>
</feature>
<feature type="chain" id="PRO_5038380354" evidence="4">
    <location>
        <begin position="19"/>
        <end position="261"/>
    </location>
</feature>
<keyword evidence="8" id="KW-1185">Reference proteome</keyword>
<dbReference type="PANTHER" id="PTHR35936:SF17">
    <property type="entry name" value="ARGININE-BINDING EXTRACELLULAR PROTEIN ARTP"/>
    <property type="match status" value="1"/>
</dbReference>
<dbReference type="SUPFAM" id="SSF53850">
    <property type="entry name" value="Periplasmic binding protein-like II"/>
    <property type="match status" value="1"/>
</dbReference>
<dbReference type="GeneID" id="56350312"/>
<proteinExistence type="predicted"/>
<feature type="domain" description="Solute-binding protein family 3/N-terminal" evidence="5">
    <location>
        <begin position="39"/>
        <end position="261"/>
    </location>
</feature>
<dbReference type="Gene3D" id="3.40.190.10">
    <property type="entry name" value="Periplasmic binding protein-like II"/>
    <property type="match status" value="2"/>
</dbReference>
<dbReference type="PANTHER" id="PTHR35936">
    <property type="entry name" value="MEMBRANE-BOUND LYTIC MUREIN TRANSGLYCOSYLASE F"/>
    <property type="match status" value="1"/>
</dbReference>
<dbReference type="RefSeq" id="WP_047941105.1">
    <property type="nucleotide sequence ID" value="NZ_CP053989.1"/>
</dbReference>
<dbReference type="Proteomes" id="UP000036045">
    <property type="component" value="Unassembled WGS sequence"/>
</dbReference>
<evidence type="ECO:0000256" key="1">
    <source>
        <dbReference type="ARBA" id="ARBA00022729"/>
    </source>
</evidence>
<dbReference type="EMBL" id="LDPH01000004">
    <property type="protein sequence ID" value="KLV27141.1"/>
    <property type="molecule type" value="Genomic_DNA"/>
</dbReference>
<dbReference type="OrthoDB" id="9811552at2"/>
<dbReference type="Pfam" id="PF00497">
    <property type="entry name" value="SBP_bac_3"/>
    <property type="match status" value="1"/>
</dbReference>
<accession>A0A0J1IMC8</accession>
<evidence type="ECO:0000256" key="3">
    <source>
        <dbReference type="ARBA" id="ARBA00023288"/>
    </source>
</evidence>
<protein>
    <submittedName>
        <fullName evidence="7">ABC transporter substrate-binding protein</fullName>
    </submittedName>
</protein>
<dbReference type="SMART" id="SM00079">
    <property type="entry name" value="PBPe"/>
    <property type="match status" value="1"/>
</dbReference>
<dbReference type="PROSITE" id="PS51257">
    <property type="entry name" value="PROKAR_LIPOPROTEIN"/>
    <property type="match status" value="1"/>
</dbReference>
<evidence type="ECO:0000256" key="2">
    <source>
        <dbReference type="ARBA" id="ARBA00023139"/>
    </source>
</evidence>
<dbReference type="PATRIC" id="fig|1397.4.peg.3933"/>
<organism evidence="7 8">
    <name type="scientific">Niallia circulans</name>
    <name type="common">Bacillus circulans</name>
    <dbReference type="NCBI Taxonomy" id="1397"/>
    <lineage>
        <taxon>Bacteria</taxon>
        <taxon>Bacillati</taxon>
        <taxon>Bacillota</taxon>
        <taxon>Bacilli</taxon>
        <taxon>Bacillales</taxon>
        <taxon>Bacillaceae</taxon>
        <taxon>Niallia</taxon>
    </lineage>
</organism>
<evidence type="ECO:0000313" key="8">
    <source>
        <dbReference type="Proteomes" id="UP000036045"/>
    </source>
</evidence>
<reference evidence="7 8" key="1">
    <citation type="submission" date="2015-05" db="EMBL/GenBank/DDBJ databases">
        <title>Whole genome sequence and identification of bacterial endophytes from Costus igneus.</title>
        <authorList>
            <person name="Lee Y.P."/>
            <person name="Gan H.M."/>
            <person name="Eng W."/>
            <person name="Wheatley M.S."/>
            <person name="Caraballo A."/>
            <person name="Polter S."/>
            <person name="Savka M.A."/>
            <person name="Hudson A.O."/>
        </authorList>
    </citation>
    <scope>NUCLEOTIDE SEQUENCE [LARGE SCALE GENOMIC DNA]</scope>
    <source>
        <strain evidence="7 8">RIT379</strain>
    </source>
</reference>
<evidence type="ECO:0000259" key="6">
    <source>
        <dbReference type="SMART" id="SM00079"/>
    </source>
</evidence>
<dbReference type="SMART" id="SM00062">
    <property type="entry name" value="PBPb"/>
    <property type="match status" value="1"/>
</dbReference>
<evidence type="ECO:0000256" key="4">
    <source>
        <dbReference type="SAM" id="SignalP"/>
    </source>
</evidence>
<dbReference type="GO" id="GO:0015276">
    <property type="term" value="F:ligand-gated monoatomic ion channel activity"/>
    <property type="evidence" value="ECO:0007669"/>
    <property type="project" value="InterPro"/>
</dbReference>
<dbReference type="InterPro" id="IPR001638">
    <property type="entry name" value="Solute-binding_3/MltF_N"/>
</dbReference>
<evidence type="ECO:0000259" key="5">
    <source>
        <dbReference type="SMART" id="SM00062"/>
    </source>
</evidence>